<dbReference type="RefSeq" id="WP_257770806.1">
    <property type="nucleotide sequence ID" value="NZ_CP102480.1"/>
</dbReference>
<sequence>MREPDRLIVDRSPGETRIAALADGILTDLWVERTGLPRSRRGEIALARVTAVRPELNAAFLDIGKGEAFLNLGKRKAPAEGALLPVTVTADAAGRKQAQASRQISLSGRFMSLRPTESDLSIAGAIKAKGKRDALKEMLEPGRPADVGLLVHENADGAEKLQLIADLTGLLKEWKSVEDAIAAGDGPKPIRLAPRPEETACVLFPSAPVAESSGGTGFEADDIDTQIERALARRLVLPNGTALTFDDTEALVAIDVDLAGAARAPNGWARLFEEMAPSIASEIRLRRLSGLVLIDFPRLSQKSDKDRIAAAMQAAFEGWPLSGGDNAQPPQVLGWTRSGVLEVTVQRVGRSLAEDYLRPAERHPRAATVALTALRRLLRETNGIARPEILCAPDIADWLAGPGAEALAEVNRKLGGALQVTAQPDYALERIEIGPARR</sequence>
<evidence type="ECO:0000256" key="1">
    <source>
        <dbReference type="ARBA" id="ARBA00001946"/>
    </source>
</evidence>
<evidence type="ECO:0000256" key="4">
    <source>
        <dbReference type="ARBA" id="ARBA00022842"/>
    </source>
</evidence>
<dbReference type="KEGG" id="naci:NUH88_06650"/>
<reference evidence="7" key="1">
    <citation type="submission" date="2022-08" db="EMBL/GenBank/DDBJ databases">
        <title>Nisaea acidiphila sp. nov., isolated from a marine algal debris and emended description of the genus Nisaea Urios et al. 2008.</title>
        <authorList>
            <person name="Kwon K."/>
        </authorList>
    </citation>
    <scope>NUCLEOTIDE SEQUENCE</scope>
    <source>
        <strain evidence="7">MEBiC11861</strain>
    </source>
</reference>
<feature type="domain" description="RNA-binding protein AU-1/Ribonuclease E/G" evidence="6">
    <location>
        <begin position="218"/>
        <end position="348"/>
    </location>
</feature>
<evidence type="ECO:0000313" key="7">
    <source>
        <dbReference type="EMBL" id="UUX51369.1"/>
    </source>
</evidence>
<keyword evidence="8" id="KW-1185">Reference proteome</keyword>
<feature type="domain" description="RNA-binding protein AU-1/Ribonuclease E/G" evidence="6">
    <location>
        <begin position="105"/>
        <end position="187"/>
    </location>
</feature>
<keyword evidence="5" id="KW-0694">RNA-binding</keyword>
<keyword evidence="3" id="KW-0378">Hydrolase</keyword>
<dbReference type="GO" id="GO:0003723">
    <property type="term" value="F:RNA binding"/>
    <property type="evidence" value="ECO:0007669"/>
    <property type="project" value="UniProtKB-KW"/>
</dbReference>
<dbReference type="GO" id="GO:0006364">
    <property type="term" value="P:rRNA processing"/>
    <property type="evidence" value="ECO:0007669"/>
    <property type="project" value="TreeGrafter"/>
</dbReference>
<proteinExistence type="predicted"/>
<keyword evidence="4" id="KW-0460">Magnesium</keyword>
<dbReference type="Proteomes" id="UP001060336">
    <property type="component" value="Chromosome"/>
</dbReference>
<dbReference type="PANTHER" id="PTHR30001:SF0">
    <property type="entry name" value="RIBONUCLEASE G"/>
    <property type="match status" value="1"/>
</dbReference>
<dbReference type="GO" id="GO:0005737">
    <property type="term" value="C:cytoplasm"/>
    <property type="evidence" value="ECO:0007669"/>
    <property type="project" value="TreeGrafter"/>
</dbReference>
<comment type="cofactor">
    <cofactor evidence="1">
        <name>Mg(2+)</name>
        <dbReference type="ChEBI" id="CHEBI:18420"/>
    </cofactor>
</comment>
<organism evidence="7 8">
    <name type="scientific">Nisaea acidiphila</name>
    <dbReference type="NCBI Taxonomy" id="1862145"/>
    <lineage>
        <taxon>Bacteria</taxon>
        <taxon>Pseudomonadati</taxon>
        <taxon>Pseudomonadota</taxon>
        <taxon>Alphaproteobacteria</taxon>
        <taxon>Rhodospirillales</taxon>
        <taxon>Thalassobaculaceae</taxon>
        <taxon>Nisaea</taxon>
    </lineage>
</organism>
<dbReference type="InterPro" id="IPR019307">
    <property type="entry name" value="RNA-bd_AU-1/RNase_E/G"/>
</dbReference>
<name>A0A9J7AY60_9PROT</name>
<protein>
    <submittedName>
        <fullName evidence="7">Ribonuclease E/G</fullName>
    </submittedName>
</protein>
<gene>
    <name evidence="7" type="ORF">NUH88_06650</name>
</gene>
<dbReference type="GO" id="GO:0046872">
    <property type="term" value="F:metal ion binding"/>
    <property type="evidence" value="ECO:0007669"/>
    <property type="project" value="UniProtKB-KW"/>
</dbReference>
<dbReference type="EMBL" id="CP102480">
    <property type="protein sequence ID" value="UUX51369.1"/>
    <property type="molecule type" value="Genomic_DNA"/>
</dbReference>
<dbReference type="GO" id="GO:0016787">
    <property type="term" value="F:hydrolase activity"/>
    <property type="evidence" value="ECO:0007669"/>
    <property type="project" value="UniProtKB-KW"/>
</dbReference>
<dbReference type="Pfam" id="PF10150">
    <property type="entry name" value="RNase_E_G"/>
    <property type="match status" value="2"/>
</dbReference>
<dbReference type="GO" id="GO:0004540">
    <property type="term" value="F:RNA nuclease activity"/>
    <property type="evidence" value="ECO:0007669"/>
    <property type="project" value="InterPro"/>
</dbReference>
<accession>A0A9J7AY60</accession>
<evidence type="ECO:0000256" key="3">
    <source>
        <dbReference type="ARBA" id="ARBA00022801"/>
    </source>
</evidence>
<evidence type="ECO:0000256" key="5">
    <source>
        <dbReference type="ARBA" id="ARBA00022884"/>
    </source>
</evidence>
<keyword evidence="2" id="KW-0479">Metal-binding</keyword>
<dbReference type="InterPro" id="IPR004659">
    <property type="entry name" value="RNase_E/G"/>
</dbReference>
<dbReference type="AlphaFoldDB" id="A0A9J7AY60"/>
<evidence type="ECO:0000259" key="6">
    <source>
        <dbReference type="Pfam" id="PF10150"/>
    </source>
</evidence>
<evidence type="ECO:0000313" key="8">
    <source>
        <dbReference type="Proteomes" id="UP001060336"/>
    </source>
</evidence>
<dbReference type="PANTHER" id="PTHR30001">
    <property type="entry name" value="RIBONUCLEASE"/>
    <property type="match status" value="1"/>
</dbReference>
<evidence type="ECO:0000256" key="2">
    <source>
        <dbReference type="ARBA" id="ARBA00022723"/>
    </source>
</evidence>